<evidence type="ECO:0000313" key="3">
    <source>
        <dbReference type="EMBL" id="EXY93069.1"/>
    </source>
</evidence>
<dbReference type="SUPFAM" id="SSF52540">
    <property type="entry name" value="P-loop containing nucleoside triphosphate hydrolases"/>
    <property type="match status" value="1"/>
</dbReference>
<evidence type="ECO:0000313" key="1">
    <source>
        <dbReference type="EMBL" id="EXY92895.1"/>
    </source>
</evidence>
<dbReference type="InterPro" id="IPR027417">
    <property type="entry name" value="P-loop_NTPase"/>
</dbReference>
<evidence type="ECO:0000313" key="2">
    <source>
        <dbReference type="EMBL" id="EXY92978.1"/>
    </source>
</evidence>
<dbReference type="PATRIC" id="fig|1339316.3.peg.136"/>
<dbReference type="EMBL" id="JGDB01000008">
    <property type="protein sequence ID" value="EXY92978.1"/>
    <property type="molecule type" value="Genomic_DNA"/>
</dbReference>
<dbReference type="AlphaFoldDB" id="A0A015W3Y4"/>
<name>A0A015W3Y4_BACFG</name>
<reference evidence="2 4" key="1">
    <citation type="submission" date="2014-02" db="EMBL/GenBank/DDBJ databases">
        <authorList>
            <person name="Sears C."/>
            <person name="Carroll K."/>
            <person name="Sack B.R."/>
            <person name="Qadri F."/>
            <person name="Myers L.L."/>
            <person name="Chung G.-T."/>
            <person name="Escheverria P."/>
            <person name="Fraser C.M."/>
            <person name="Sadzewicz L."/>
            <person name="Shefchek K.A."/>
            <person name="Tallon L."/>
            <person name="Das S.P."/>
            <person name="Daugherty S."/>
            <person name="Mongodin E.F."/>
        </authorList>
    </citation>
    <scope>NUCLEOTIDE SEQUENCE [LARGE SCALE GENOMIC DNA]</scope>
    <source>
        <strain evidence="2">3998T</strain>
        <strain evidence="4">3998T(B)3</strain>
    </source>
</reference>
<dbReference type="Pfam" id="PF13481">
    <property type="entry name" value="AAA_25"/>
    <property type="match status" value="1"/>
</dbReference>
<dbReference type="RefSeq" id="WP_032596379.1">
    <property type="nucleotide sequence ID" value="NZ_JGDB01000006.1"/>
</dbReference>
<dbReference type="Gene3D" id="3.40.50.300">
    <property type="entry name" value="P-loop containing nucleotide triphosphate hydrolases"/>
    <property type="match status" value="1"/>
</dbReference>
<dbReference type="EMBL" id="JGDB01000006">
    <property type="protein sequence ID" value="EXY93069.1"/>
    <property type="molecule type" value="Genomic_DNA"/>
</dbReference>
<organism evidence="2 4">
    <name type="scientific">Bacteroides fragilis str. 3998T(B)3</name>
    <dbReference type="NCBI Taxonomy" id="1339316"/>
    <lineage>
        <taxon>Bacteria</taxon>
        <taxon>Pseudomonadati</taxon>
        <taxon>Bacteroidota</taxon>
        <taxon>Bacteroidia</taxon>
        <taxon>Bacteroidales</taxon>
        <taxon>Bacteroidaceae</taxon>
        <taxon>Bacteroides</taxon>
    </lineage>
</organism>
<proteinExistence type="predicted"/>
<evidence type="ECO:0000313" key="4">
    <source>
        <dbReference type="Proteomes" id="UP000020773"/>
    </source>
</evidence>
<sequence>MARVLTIRNLYDKVYSYLPLSGEWTAIGAETEDSGLWLIYGKEKNGKTTFALKLANYLSTMRKVLYVSAEENTDANIARTCQRVGISAENKTLHIIEYIPMEELKEKLKKRKSAQVVFLDNTTEYRSEMKNSDVSALLKQFPGKLFIFLAHESDKDKGEPDIALAKFCKKKAKRVFHVVGLTAWVLGRTETAVIPVDMEKAALCHGDHLGIQPVDDQ</sequence>
<dbReference type="EMBL" id="JGDB01000009">
    <property type="protein sequence ID" value="EXY92895.1"/>
    <property type="molecule type" value="Genomic_DNA"/>
</dbReference>
<comment type="caution">
    <text evidence="2">The sequence shown here is derived from an EMBL/GenBank/DDBJ whole genome shotgun (WGS) entry which is preliminary data.</text>
</comment>
<protein>
    <submittedName>
        <fullName evidence="2">AAA domain protein</fullName>
    </submittedName>
</protein>
<dbReference type="Proteomes" id="UP000020773">
    <property type="component" value="Unassembled WGS sequence"/>
</dbReference>
<gene>
    <name evidence="3" type="ORF">M125_0134</name>
    <name evidence="2" type="ORF">M125_0226</name>
    <name evidence="1" type="ORF">M125_0313</name>
</gene>
<accession>A0A015W3Y4</accession>